<sequence length="58" mass="6504">MANPVVVTLCWFGLKPLVKVEFPNLKEVCDWNSGDKIISQNVIDIGGRTNALCYGWCF</sequence>
<gene>
    <name evidence="1" type="ORF">BT1A1_2793</name>
</gene>
<dbReference type="AlphaFoldDB" id="A0A090IWV6"/>
<protein>
    <submittedName>
        <fullName evidence="1">Uncharacterized protein</fullName>
    </submittedName>
</protein>
<dbReference type="Proteomes" id="UP000040576">
    <property type="component" value="Unassembled WGS sequence"/>
</dbReference>
<organism evidence="1 2">
    <name type="scientific">Caldibacillus thermoamylovorans</name>
    <dbReference type="NCBI Taxonomy" id="35841"/>
    <lineage>
        <taxon>Bacteria</taxon>
        <taxon>Bacillati</taxon>
        <taxon>Bacillota</taxon>
        <taxon>Bacilli</taxon>
        <taxon>Bacillales</taxon>
        <taxon>Bacillaceae</taxon>
        <taxon>Caldibacillus</taxon>
    </lineage>
</organism>
<evidence type="ECO:0000313" key="2">
    <source>
        <dbReference type="Proteomes" id="UP000040576"/>
    </source>
</evidence>
<accession>A0A090IWV6</accession>
<reference evidence="1 2" key="1">
    <citation type="submission" date="2014-07" db="EMBL/GenBank/DDBJ databases">
        <authorList>
            <person name="Wibberg Daniel"/>
        </authorList>
    </citation>
    <scope>NUCLEOTIDE SEQUENCE [LARGE SCALE GENOMIC DNA]</scope>
</reference>
<evidence type="ECO:0000313" key="1">
    <source>
        <dbReference type="EMBL" id="CEE02586.1"/>
    </source>
</evidence>
<keyword evidence="2" id="KW-1185">Reference proteome</keyword>
<dbReference type="EMBL" id="CCRF01000079">
    <property type="protein sequence ID" value="CEE02586.1"/>
    <property type="molecule type" value="Genomic_DNA"/>
</dbReference>
<name>A0A090IWV6_9BACI</name>
<proteinExistence type="predicted"/>